<proteinExistence type="predicted"/>
<evidence type="ECO:0000313" key="4">
    <source>
        <dbReference type="EMBL" id="KAK3608465.1"/>
    </source>
</evidence>
<dbReference type="EMBL" id="JAEAOA010000646">
    <property type="protein sequence ID" value="KAK3608465.1"/>
    <property type="molecule type" value="Genomic_DNA"/>
</dbReference>
<keyword evidence="3" id="KW-0812">Transmembrane</keyword>
<dbReference type="Gene3D" id="3.60.20.40">
    <property type="match status" value="1"/>
</dbReference>
<keyword evidence="5" id="KW-1185">Reference proteome</keyword>
<dbReference type="Gene3D" id="1.10.246.130">
    <property type="match status" value="1"/>
</dbReference>
<accession>A0AAE0TDM9</accession>
<dbReference type="FunFam" id="1.10.246.130:FF:000001">
    <property type="entry name" value="Gamma-glutamyltransferase 5 isoform 1"/>
    <property type="match status" value="1"/>
</dbReference>
<dbReference type="Pfam" id="PF01019">
    <property type="entry name" value="G_glu_transpept"/>
    <property type="match status" value="1"/>
</dbReference>
<dbReference type="SUPFAM" id="SSF56235">
    <property type="entry name" value="N-terminal nucleophile aminohydrolases (Ntn hydrolases)"/>
    <property type="match status" value="1"/>
</dbReference>
<dbReference type="InterPro" id="IPR043138">
    <property type="entry name" value="GGT_lsub"/>
</dbReference>
<feature type="active site" description="Nucleophile" evidence="1">
    <location>
        <position position="431"/>
    </location>
</feature>
<feature type="binding site" evidence="2">
    <location>
        <position position="473"/>
    </location>
    <ligand>
        <name>L-glutamate</name>
        <dbReference type="ChEBI" id="CHEBI:29985"/>
    </ligand>
</feature>
<protein>
    <submittedName>
        <fullName evidence="4">Uncharacterized protein</fullName>
    </submittedName>
</protein>
<dbReference type="GO" id="GO:0006751">
    <property type="term" value="P:glutathione catabolic process"/>
    <property type="evidence" value="ECO:0007669"/>
    <property type="project" value="InterPro"/>
</dbReference>
<feature type="transmembrane region" description="Helical" evidence="3">
    <location>
        <begin position="41"/>
        <end position="65"/>
    </location>
</feature>
<sequence length="521" mass="57101">MAEASTEKGPSEKEAPLLGGHVRPYESEFERKTICTKKRTLIIAIILIMLVLYAVGLAIGLAIGLHARKSSASESERNSELTQIPIGAVVTDHEACSDVGRDILARGGTAVDAAIAALVCVGVRTPHSMGIGGGCFMVIYDKYNKKAVAIDGREVAPMAATADVFSNHSGYAWGGKMIGVPGELMAYKKAHQMYGRLPWKSLFEPAIKMAEEGHPLGNSTAMALAVVAKNLKNLEKYPYFCEMFCKDGRVLKEGETVKMLKLARLLKGVAEQGPDFMYKNDDVVLDLVAEINQAGGIFHYLDFKKYEPKDYPAEEFVIGDYNLYTLGAPSGGPILELILNVLEGYNITADEISTPEREAELFHKVIEAMKFASADRLYLGDPDFVTIDKLLQKLKSEDYAAYIRSRIHLNTTHDISYYTNHTGQASHSFGTSHVSVLSPYGDAVSVTSTINYYFGSLVVSNSTGIIWNNEMKDFTFKESKTSPMDGRKIGGPFTLCSIVKDGKENRWTPLPLWGMVQDGKG</sequence>
<dbReference type="GO" id="GO:1901750">
    <property type="term" value="P:leukotriene D4 biosynthetic process"/>
    <property type="evidence" value="ECO:0007669"/>
    <property type="project" value="TreeGrafter"/>
</dbReference>
<dbReference type="InterPro" id="IPR029055">
    <property type="entry name" value="Ntn_hydrolases_N"/>
</dbReference>
<reference evidence="4" key="2">
    <citation type="journal article" date="2021" name="Genome Biol. Evol.">
        <title>Developing a high-quality reference genome for a parasitic bivalve with doubly uniparental inheritance (Bivalvia: Unionida).</title>
        <authorList>
            <person name="Smith C.H."/>
        </authorList>
    </citation>
    <scope>NUCLEOTIDE SEQUENCE</scope>
    <source>
        <strain evidence="4">CHS0354</strain>
        <tissue evidence="4">Mantle</tissue>
    </source>
</reference>
<organism evidence="4 5">
    <name type="scientific">Potamilus streckersoni</name>
    <dbReference type="NCBI Taxonomy" id="2493646"/>
    <lineage>
        <taxon>Eukaryota</taxon>
        <taxon>Metazoa</taxon>
        <taxon>Spiralia</taxon>
        <taxon>Lophotrochozoa</taxon>
        <taxon>Mollusca</taxon>
        <taxon>Bivalvia</taxon>
        <taxon>Autobranchia</taxon>
        <taxon>Heteroconchia</taxon>
        <taxon>Palaeoheterodonta</taxon>
        <taxon>Unionida</taxon>
        <taxon>Unionoidea</taxon>
        <taxon>Unionidae</taxon>
        <taxon>Ambleminae</taxon>
        <taxon>Lampsilini</taxon>
        <taxon>Potamilus</taxon>
    </lineage>
</organism>
<dbReference type="AlphaFoldDB" id="A0AAE0TDM9"/>
<name>A0AAE0TDM9_9BIVA</name>
<dbReference type="Proteomes" id="UP001195483">
    <property type="component" value="Unassembled WGS sequence"/>
</dbReference>
<comment type="caution">
    <text evidence="4">The sequence shown here is derived from an EMBL/GenBank/DDBJ whole genome shotgun (WGS) entry which is preliminary data.</text>
</comment>
<dbReference type="PANTHER" id="PTHR11686">
    <property type="entry name" value="GAMMA GLUTAMYL TRANSPEPTIDASE"/>
    <property type="match status" value="1"/>
</dbReference>
<dbReference type="PRINTS" id="PR01210">
    <property type="entry name" value="GGTRANSPTASE"/>
</dbReference>
<feature type="binding site" evidence="2">
    <location>
        <position position="153"/>
    </location>
    <ligand>
        <name>L-glutamate</name>
        <dbReference type="ChEBI" id="CHEBI:29985"/>
    </ligand>
</feature>
<reference evidence="4" key="1">
    <citation type="journal article" date="2021" name="Genome Biol. Evol.">
        <title>A High-Quality Reference Genome for a Parasitic Bivalve with Doubly Uniparental Inheritance (Bivalvia: Unionida).</title>
        <authorList>
            <person name="Smith C.H."/>
        </authorList>
    </citation>
    <scope>NUCLEOTIDE SEQUENCE</scope>
    <source>
        <strain evidence="4">CHS0354</strain>
    </source>
</reference>
<dbReference type="GO" id="GO:0005886">
    <property type="term" value="C:plasma membrane"/>
    <property type="evidence" value="ECO:0007669"/>
    <property type="project" value="TreeGrafter"/>
</dbReference>
<gene>
    <name evidence="4" type="ORF">CHS0354_010308</name>
</gene>
<dbReference type="InterPro" id="IPR043137">
    <property type="entry name" value="GGT_ssub_C"/>
</dbReference>
<feature type="binding site" evidence="2">
    <location>
        <begin position="449"/>
        <end position="451"/>
    </location>
    <ligand>
        <name>L-glutamate</name>
        <dbReference type="ChEBI" id="CHEBI:29985"/>
    </ligand>
</feature>
<keyword evidence="3" id="KW-0472">Membrane</keyword>
<evidence type="ECO:0000256" key="3">
    <source>
        <dbReference type="SAM" id="Phobius"/>
    </source>
</evidence>
<dbReference type="InterPro" id="IPR000101">
    <property type="entry name" value="GGT_peptidase"/>
</dbReference>
<dbReference type="GO" id="GO:0036374">
    <property type="term" value="F:glutathione hydrolase activity"/>
    <property type="evidence" value="ECO:0007669"/>
    <property type="project" value="InterPro"/>
</dbReference>
<evidence type="ECO:0000313" key="5">
    <source>
        <dbReference type="Proteomes" id="UP001195483"/>
    </source>
</evidence>
<evidence type="ECO:0000256" key="2">
    <source>
        <dbReference type="PIRSR" id="PIRSR600101-2"/>
    </source>
</evidence>
<keyword evidence="3" id="KW-1133">Transmembrane helix</keyword>
<dbReference type="GO" id="GO:0002951">
    <property type="term" value="F:leukotriene-C(4) hydrolase"/>
    <property type="evidence" value="ECO:0007669"/>
    <property type="project" value="TreeGrafter"/>
</dbReference>
<reference evidence="4" key="3">
    <citation type="submission" date="2023-05" db="EMBL/GenBank/DDBJ databases">
        <authorList>
            <person name="Smith C.H."/>
        </authorList>
    </citation>
    <scope>NUCLEOTIDE SEQUENCE</scope>
    <source>
        <strain evidence="4">CHS0354</strain>
        <tissue evidence="4">Mantle</tissue>
    </source>
</reference>
<evidence type="ECO:0000256" key="1">
    <source>
        <dbReference type="PIRSR" id="PIRSR600101-1"/>
    </source>
</evidence>
<dbReference type="PANTHER" id="PTHR11686:SF19">
    <property type="entry name" value="GLUTATHIONE HYDROLASE 5 PROENZYME"/>
    <property type="match status" value="1"/>
</dbReference>